<feature type="transmembrane region" description="Helical" evidence="5">
    <location>
        <begin position="189"/>
        <end position="211"/>
    </location>
</feature>
<comment type="subcellular location">
    <subcellularLocation>
        <location evidence="1">Membrane</location>
        <topology evidence="1">Multi-pass membrane protein</topology>
    </subcellularLocation>
</comment>
<feature type="transmembrane region" description="Helical" evidence="5">
    <location>
        <begin position="478"/>
        <end position="499"/>
    </location>
</feature>
<feature type="transmembrane region" description="Helical" evidence="5">
    <location>
        <begin position="160"/>
        <end position="177"/>
    </location>
</feature>
<dbReference type="RefSeq" id="WP_146512911.1">
    <property type="nucleotide sequence ID" value="NZ_SJPI01000001.1"/>
</dbReference>
<protein>
    <submittedName>
        <fullName evidence="6">Natural resistance-associated macrophage protein</fullName>
    </submittedName>
</protein>
<dbReference type="GO" id="GO:0046873">
    <property type="term" value="F:metal ion transmembrane transporter activity"/>
    <property type="evidence" value="ECO:0007669"/>
    <property type="project" value="InterPro"/>
</dbReference>
<dbReference type="EMBL" id="SJPI01000001">
    <property type="protein sequence ID" value="TWT52564.1"/>
    <property type="molecule type" value="Genomic_DNA"/>
</dbReference>
<feature type="transmembrane region" description="Helical" evidence="5">
    <location>
        <begin position="264"/>
        <end position="286"/>
    </location>
</feature>
<evidence type="ECO:0000313" key="7">
    <source>
        <dbReference type="Proteomes" id="UP000316598"/>
    </source>
</evidence>
<evidence type="ECO:0000256" key="2">
    <source>
        <dbReference type="ARBA" id="ARBA00022692"/>
    </source>
</evidence>
<feature type="transmembrane region" description="Helical" evidence="5">
    <location>
        <begin position="552"/>
        <end position="574"/>
    </location>
</feature>
<evidence type="ECO:0000256" key="4">
    <source>
        <dbReference type="ARBA" id="ARBA00023136"/>
    </source>
</evidence>
<feature type="transmembrane region" description="Helical" evidence="5">
    <location>
        <begin position="114"/>
        <end position="134"/>
    </location>
</feature>
<dbReference type="InterPro" id="IPR001046">
    <property type="entry name" value="NRAMP_fam"/>
</dbReference>
<feature type="transmembrane region" description="Helical" evidence="5">
    <location>
        <begin position="520"/>
        <end position="540"/>
    </location>
</feature>
<dbReference type="AlphaFoldDB" id="A0A5C5WP08"/>
<proteinExistence type="predicted"/>
<dbReference type="OrthoDB" id="236847at2"/>
<feature type="transmembrane region" description="Helical" evidence="5">
    <location>
        <begin position="415"/>
        <end position="440"/>
    </location>
</feature>
<feature type="transmembrane region" description="Helical" evidence="5">
    <location>
        <begin position="307"/>
        <end position="325"/>
    </location>
</feature>
<keyword evidence="2 5" id="KW-0812">Transmembrane</keyword>
<dbReference type="GO" id="GO:0016020">
    <property type="term" value="C:membrane"/>
    <property type="evidence" value="ECO:0007669"/>
    <property type="project" value="UniProtKB-SubCell"/>
</dbReference>
<comment type="caution">
    <text evidence="6">The sequence shown here is derived from an EMBL/GenBank/DDBJ whole genome shotgun (WGS) entry which is preliminary data.</text>
</comment>
<feature type="transmembrane region" description="Helical" evidence="5">
    <location>
        <begin position="452"/>
        <end position="472"/>
    </location>
</feature>
<accession>A0A5C5WP08</accession>
<evidence type="ECO:0000256" key="1">
    <source>
        <dbReference type="ARBA" id="ARBA00004141"/>
    </source>
</evidence>
<feature type="transmembrane region" description="Helical" evidence="5">
    <location>
        <begin position="72"/>
        <end position="94"/>
    </location>
</feature>
<organism evidence="6 7">
    <name type="scientific">Rubripirellula amarantea</name>
    <dbReference type="NCBI Taxonomy" id="2527999"/>
    <lineage>
        <taxon>Bacteria</taxon>
        <taxon>Pseudomonadati</taxon>
        <taxon>Planctomycetota</taxon>
        <taxon>Planctomycetia</taxon>
        <taxon>Pirellulales</taxon>
        <taxon>Pirellulaceae</taxon>
        <taxon>Rubripirellula</taxon>
    </lineage>
</organism>
<gene>
    <name evidence="6" type="ORF">Pla22_01880</name>
</gene>
<evidence type="ECO:0000313" key="6">
    <source>
        <dbReference type="EMBL" id="TWT52564.1"/>
    </source>
</evidence>
<reference evidence="6 7" key="1">
    <citation type="submission" date="2019-02" db="EMBL/GenBank/DDBJ databases">
        <title>Deep-cultivation of Planctomycetes and their phenomic and genomic characterization uncovers novel biology.</title>
        <authorList>
            <person name="Wiegand S."/>
            <person name="Jogler M."/>
            <person name="Boedeker C."/>
            <person name="Pinto D."/>
            <person name="Vollmers J."/>
            <person name="Rivas-Marin E."/>
            <person name="Kohn T."/>
            <person name="Peeters S.H."/>
            <person name="Heuer A."/>
            <person name="Rast P."/>
            <person name="Oberbeckmann S."/>
            <person name="Bunk B."/>
            <person name="Jeske O."/>
            <person name="Meyerdierks A."/>
            <person name="Storesund J.E."/>
            <person name="Kallscheuer N."/>
            <person name="Luecker S."/>
            <person name="Lage O.M."/>
            <person name="Pohl T."/>
            <person name="Merkel B.J."/>
            <person name="Hornburger P."/>
            <person name="Mueller R.-W."/>
            <person name="Bruemmer F."/>
            <person name="Labrenz M."/>
            <person name="Spormann A.M."/>
            <person name="Op Den Camp H."/>
            <person name="Overmann J."/>
            <person name="Amann R."/>
            <person name="Jetten M.S.M."/>
            <person name="Mascher T."/>
            <person name="Medema M.H."/>
            <person name="Devos D.P."/>
            <person name="Kaster A.-K."/>
            <person name="Ovreas L."/>
            <person name="Rohde M."/>
            <person name="Galperin M.Y."/>
            <person name="Jogler C."/>
        </authorList>
    </citation>
    <scope>NUCLEOTIDE SEQUENCE [LARGE SCALE GENOMIC DNA]</scope>
    <source>
        <strain evidence="6 7">Pla22</strain>
    </source>
</reference>
<keyword evidence="7" id="KW-1185">Reference proteome</keyword>
<name>A0A5C5WP08_9BACT</name>
<keyword evidence="4 5" id="KW-0472">Membrane</keyword>
<keyword evidence="3 5" id="KW-1133">Transmembrane helix</keyword>
<evidence type="ECO:0000256" key="5">
    <source>
        <dbReference type="SAM" id="Phobius"/>
    </source>
</evidence>
<evidence type="ECO:0000256" key="3">
    <source>
        <dbReference type="ARBA" id="ARBA00022989"/>
    </source>
</evidence>
<dbReference type="Proteomes" id="UP000316598">
    <property type="component" value="Unassembled WGS sequence"/>
</dbReference>
<sequence>MPHPSPAESTVAVNPKVEADRKLLRDAQANGKVLGTYVRLSGPGWLQSAITLGGGSLAGSLFLGVLGGTSMLWLQIVAIVLGVVMLSAISYVTLSTGRRPFEAINREINPALGWGWLVATIMANMIFCMPQFSLCYDSLDKNLSTLGGGAGLGGDATTKWIVTITLLVAAGFVVLLNTRQGKAAKFFDLFLKALIGMVVICFFGVAILLFGKGQIDVGAVFAGMIPDFSQFAKPAGDLRGLVDGLSPTGQEFWTGKLMGTQRSVMIAAIATAVGINMTFLLPYSMLARGWDRPFRGLARFDLSTGMAIPFVLVTSCVVIAAAASFHNNIDDQLASTSLVEMQESPIYEGVKSNLLARVDAELGEASAATDETQKLEMMAALPEAEKRVAAALVKRDAFQLSQTLSPLLGEGKAKLVFGLGVFGMGFSTIIILMLINGYAFRELFGKPDSQGIFVAGVLVAGLSGASWVWLWTDDATRFWLAIFASTFAVMLLPIAYFTFFLMMNSHRILGDDKPTGARLWGWNIMMGLAVLGAVAAAGVAMYEKAMDKGNPVAFYVVIGIFVFYSLAVVLGFFLRRPTSVSA</sequence>
<dbReference type="Pfam" id="PF01566">
    <property type="entry name" value="Nramp"/>
    <property type="match status" value="1"/>
</dbReference>